<dbReference type="OrthoDB" id="196140at2759"/>
<dbReference type="EMBL" id="FO082277">
    <property type="protein sequence ID" value="CCO14712.1"/>
    <property type="molecule type" value="Genomic_DNA"/>
</dbReference>
<keyword evidence="4" id="KW-1185">Reference proteome</keyword>
<dbReference type="PANTHER" id="PTHR34062">
    <property type="entry name" value="OXIDOREDUCTASE 21 KDA SUBUNIT, PUTATIVE (AFU_ORTHOLOGUE AFUA_4G04750)-RELATED"/>
    <property type="match status" value="1"/>
</dbReference>
<evidence type="ECO:0000256" key="1">
    <source>
        <dbReference type="SAM" id="MobiDB-lite"/>
    </source>
</evidence>
<dbReference type="AlphaFoldDB" id="K8EA67"/>
<dbReference type="RefSeq" id="XP_007514472.1">
    <property type="nucleotide sequence ID" value="XM_007514410.1"/>
</dbReference>
<evidence type="ECO:0000313" key="4">
    <source>
        <dbReference type="Proteomes" id="UP000198341"/>
    </source>
</evidence>
<proteinExistence type="predicted"/>
<accession>K8EA67</accession>
<evidence type="ECO:0000259" key="2">
    <source>
        <dbReference type="Pfam" id="PF10785"/>
    </source>
</evidence>
<evidence type="ECO:0000313" key="3">
    <source>
        <dbReference type="EMBL" id="CCO14712.1"/>
    </source>
</evidence>
<protein>
    <recommendedName>
        <fullName evidence="2">NADH-ubiquinone oxidoreductase 21kDa subunit N-terminal domain-containing protein</fullName>
    </recommendedName>
</protein>
<dbReference type="InterPro" id="IPR053229">
    <property type="entry name" value="NADH-Q_oxidrdct_subunit"/>
</dbReference>
<organism evidence="3 4">
    <name type="scientific">Bathycoccus prasinos</name>
    <dbReference type="NCBI Taxonomy" id="41875"/>
    <lineage>
        <taxon>Eukaryota</taxon>
        <taxon>Viridiplantae</taxon>
        <taxon>Chlorophyta</taxon>
        <taxon>Mamiellophyceae</taxon>
        <taxon>Mamiellales</taxon>
        <taxon>Bathycoccaceae</taxon>
        <taxon>Bathycoccus</taxon>
    </lineage>
</organism>
<dbReference type="Proteomes" id="UP000198341">
    <property type="component" value="Chromosome 2"/>
</dbReference>
<sequence length="186" mass="21544">MSLLFLRAFVQLLHEPRRRGRVLTHTLRHLFFFFAFFYPFLCRTLDSKLHSFERKKNNNNNNKERDSSHYFSRERERESLRGRVGRYKKVPRIMGVITDQPEYPVTDKHPSISKCIANFNTQDWATAIAFPIASYPFGMWAGAKTINTSSYCLKKPTAITAMICGGMCGMFLAVENSAGRLMGFRK</sequence>
<dbReference type="KEGG" id="bpg:Bathy02g05380"/>
<dbReference type="Pfam" id="PF10785">
    <property type="entry name" value="NADH-u_ox-rdase"/>
    <property type="match status" value="1"/>
</dbReference>
<gene>
    <name evidence="3" type="ORF">Bathy02g05380</name>
</gene>
<dbReference type="STRING" id="41875.K8EA67"/>
<feature type="domain" description="NADH-ubiquinone oxidoreductase 21kDa subunit N-terminal" evidence="2">
    <location>
        <begin position="101"/>
        <end position="185"/>
    </location>
</feature>
<feature type="region of interest" description="Disordered" evidence="1">
    <location>
        <begin position="54"/>
        <end position="77"/>
    </location>
</feature>
<reference evidence="3 4" key="1">
    <citation type="submission" date="2011-10" db="EMBL/GenBank/DDBJ databases">
        <authorList>
            <person name="Genoscope - CEA"/>
        </authorList>
    </citation>
    <scope>NUCLEOTIDE SEQUENCE [LARGE SCALE GENOMIC DNA]</scope>
    <source>
        <strain evidence="3 4">RCC 1105</strain>
    </source>
</reference>
<name>K8EA67_9CHLO</name>
<dbReference type="PANTHER" id="PTHR34062:SF1">
    <property type="entry name" value="NADH-UBIQUINONE OXIDOREDUCTASE 21KDA SUBUNIT N-TERMINAL DOMAIN-CONTAINING PROTEIN"/>
    <property type="match status" value="1"/>
</dbReference>
<dbReference type="GeneID" id="19017651"/>
<dbReference type="InterPro" id="IPR019721">
    <property type="entry name" value="NADH-UbQ_OxRdtase_su21_N"/>
</dbReference>